<sequence>MGKCKKITVVRNQQKAFEVGRSAVNKIVLFAHEVREAKPIVDTKGIRTPTHIQVKLKKAQVQEERQAIIDRDNQLLASKLADIQHSKGHIDHRNFYTVRSLNSERRRAELLQVTHENQTIYERITAQESEYRRELWEENWTKTEQRRDGITCYPRGVADKQKVKKSVKFLGGAPGRTLSSSSRTEDGETTDEDLQH</sequence>
<comment type="similarity">
    <text evidence="1">Belongs to the CFAP97 family.</text>
</comment>
<dbReference type="InterPro" id="IPR029488">
    <property type="entry name" value="Hmw/CFAP97"/>
</dbReference>
<dbReference type="Proteomes" id="UP000593565">
    <property type="component" value="Unassembled WGS sequence"/>
</dbReference>
<protein>
    <submittedName>
        <fullName evidence="3">Uncharacterized protein</fullName>
    </submittedName>
</protein>
<dbReference type="PANTHER" id="PTHR33768">
    <property type="entry name" value="MIP11318P"/>
    <property type="match status" value="1"/>
</dbReference>
<comment type="caution">
    <text evidence="3">The sequence shown here is derived from an EMBL/GenBank/DDBJ whole genome shotgun (WGS) entry which is preliminary data.</text>
</comment>
<name>A0A7J6AFB3_AMEME</name>
<feature type="region of interest" description="Disordered" evidence="2">
    <location>
        <begin position="168"/>
        <end position="196"/>
    </location>
</feature>
<evidence type="ECO:0000256" key="1">
    <source>
        <dbReference type="ARBA" id="ARBA00008315"/>
    </source>
</evidence>
<dbReference type="InterPro" id="IPR038792">
    <property type="entry name" value="CFAP97D1/2"/>
</dbReference>
<dbReference type="AlphaFoldDB" id="A0A7J6AFB3"/>
<proteinExistence type="inferred from homology"/>
<dbReference type="EMBL" id="JAAGNN010000013">
    <property type="protein sequence ID" value="KAF4081496.1"/>
    <property type="molecule type" value="Genomic_DNA"/>
</dbReference>
<organism evidence="3 4">
    <name type="scientific">Ameiurus melas</name>
    <name type="common">Black bullhead</name>
    <name type="synonym">Silurus melas</name>
    <dbReference type="NCBI Taxonomy" id="219545"/>
    <lineage>
        <taxon>Eukaryota</taxon>
        <taxon>Metazoa</taxon>
        <taxon>Chordata</taxon>
        <taxon>Craniata</taxon>
        <taxon>Vertebrata</taxon>
        <taxon>Euteleostomi</taxon>
        <taxon>Actinopterygii</taxon>
        <taxon>Neopterygii</taxon>
        <taxon>Teleostei</taxon>
        <taxon>Ostariophysi</taxon>
        <taxon>Siluriformes</taxon>
        <taxon>Ictaluridae</taxon>
        <taxon>Ameiurus</taxon>
    </lineage>
</organism>
<dbReference type="PANTHER" id="PTHR33768:SF6">
    <property type="entry name" value="SI:CH211-284K5.2"/>
    <property type="match status" value="1"/>
</dbReference>
<dbReference type="Pfam" id="PF13879">
    <property type="entry name" value="Hmw_CFAP97"/>
    <property type="match status" value="1"/>
</dbReference>
<gene>
    <name evidence="3" type="ORF">AMELA_G00161960</name>
</gene>
<evidence type="ECO:0000313" key="3">
    <source>
        <dbReference type="EMBL" id="KAF4081496.1"/>
    </source>
</evidence>
<evidence type="ECO:0000313" key="4">
    <source>
        <dbReference type="Proteomes" id="UP000593565"/>
    </source>
</evidence>
<feature type="compositionally biased region" description="Acidic residues" evidence="2">
    <location>
        <begin position="187"/>
        <end position="196"/>
    </location>
</feature>
<keyword evidence="4" id="KW-1185">Reference proteome</keyword>
<reference evidence="3 4" key="1">
    <citation type="submission" date="2020-02" db="EMBL/GenBank/DDBJ databases">
        <title>A chromosome-scale genome assembly of the black bullhead catfish (Ameiurus melas).</title>
        <authorList>
            <person name="Wen M."/>
            <person name="Zham M."/>
            <person name="Cabau C."/>
            <person name="Klopp C."/>
            <person name="Donnadieu C."/>
            <person name="Roques C."/>
            <person name="Bouchez O."/>
            <person name="Lampietro C."/>
            <person name="Jouanno E."/>
            <person name="Herpin A."/>
            <person name="Louis A."/>
            <person name="Berthelot C."/>
            <person name="Parey E."/>
            <person name="Roest-Crollius H."/>
            <person name="Braasch I."/>
            <person name="Postlethwait J."/>
            <person name="Robinson-Rechavi M."/>
            <person name="Echchiki A."/>
            <person name="Begum T."/>
            <person name="Montfort J."/>
            <person name="Schartl M."/>
            <person name="Bobe J."/>
            <person name="Guiguen Y."/>
        </authorList>
    </citation>
    <scope>NUCLEOTIDE SEQUENCE [LARGE SCALE GENOMIC DNA]</scope>
    <source>
        <strain evidence="3">M_S1</strain>
        <tissue evidence="3">Blood</tissue>
    </source>
</reference>
<evidence type="ECO:0000256" key="2">
    <source>
        <dbReference type="SAM" id="MobiDB-lite"/>
    </source>
</evidence>
<accession>A0A7J6AFB3</accession>